<reference evidence="1 2" key="1">
    <citation type="submission" date="2021-01" db="EMBL/GenBank/DDBJ databases">
        <title>Whole genome shotgun sequence of Verrucosispora gifhornensis NBRC 16317.</title>
        <authorList>
            <person name="Komaki H."/>
            <person name="Tamura T."/>
        </authorList>
    </citation>
    <scope>NUCLEOTIDE SEQUENCE [LARGE SCALE GENOMIC DNA]</scope>
    <source>
        <strain evidence="1 2">NBRC 16317</strain>
    </source>
</reference>
<dbReference type="Proteomes" id="UP000647860">
    <property type="component" value="Unassembled WGS sequence"/>
</dbReference>
<keyword evidence="2" id="KW-1185">Reference proteome</keyword>
<gene>
    <name evidence="1" type="ORF">Vgi01_57410</name>
</gene>
<evidence type="ECO:0000313" key="1">
    <source>
        <dbReference type="EMBL" id="GIJ19057.1"/>
    </source>
</evidence>
<dbReference type="EMBL" id="BOPA01000061">
    <property type="protein sequence ID" value="GIJ19057.1"/>
    <property type="molecule type" value="Genomic_DNA"/>
</dbReference>
<proteinExistence type="predicted"/>
<organism evidence="1 2">
    <name type="scientific">Micromonospora gifhornensis</name>
    <dbReference type="NCBI Taxonomy" id="84594"/>
    <lineage>
        <taxon>Bacteria</taxon>
        <taxon>Bacillati</taxon>
        <taxon>Actinomycetota</taxon>
        <taxon>Actinomycetes</taxon>
        <taxon>Micromonosporales</taxon>
        <taxon>Micromonosporaceae</taxon>
        <taxon>Micromonospora</taxon>
    </lineage>
</organism>
<sequence length="157" mass="16549">MVEKVASATALSKHDPTRPIDWRTFQRAHARAKSAEQYSAAPVAVKDHPCDVTAAGDRGHFQRGDDQAGVVAFAHGVAEDPSGVQVDDGGEVELALLRGDLRHVAAPGHVRRGRGELTLDQVRGGRPFALLGARSGSAAELLVGHCGVGWSCRSRTA</sequence>
<protein>
    <submittedName>
        <fullName evidence="1">Uncharacterized protein</fullName>
    </submittedName>
</protein>
<evidence type="ECO:0000313" key="2">
    <source>
        <dbReference type="Proteomes" id="UP000647860"/>
    </source>
</evidence>
<name>A0ABQ4IME1_9ACTN</name>
<comment type="caution">
    <text evidence="1">The sequence shown here is derived from an EMBL/GenBank/DDBJ whole genome shotgun (WGS) entry which is preliminary data.</text>
</comment>
<accession>A0ABQ4IME1</accession>